<dbReference type="RefSeq" id="WP_307263281.1">
    <property type="nucleotide sequence ID" value="NZ_JAUSVL010000001.1"/>
</dbReference>
<dbReference type="Proteomes" id="UP001238163">
    <property type="component" value="Unassembled WGS sequence"/>
</dbReference>
<sequence length="68" mass="7755">MAELLREREVNAGLARWIDKEIFNVANNLKYGPGEIKELVVELHTLATVKQAMRCLWDGTKTKEEVGK</sequence>
<gene>
    <name evidence="1" type="ORF">J3R75_003159</name>
</gene>
<dbReference type="EMBL" id="JAUSVL010000001">
    <property type="protein sequence ID" value="MDQ0291052.1"/>
    <property type="molecule type" value="Genomic_DNA"/>
</dbReference>
<comment type="caution">
    <text evidence="1">The sequence shown here is derived from an EMBL/GenBank/DDBJ whole genome shotgun (WGS) entry which is preliminary data.</text>
</comment>
<organism evidence="1 2">
    <name type="scientific">Oligosphaera ethanolica</name>
    <dbReference type="NCBI Taxonomy" id="760260"/>
    <lineage>
        <taxon>Bacteria</taxon>
        <taxon>Pseudomonadati</taxon>
        <taxon>Lentisphaerota</taxon>
        <taxon>Oligosphaeria</taxon>
        <taxon>Oligosphaerales</taxon>
        <taxon>Oligosphaeraceae</taxon>
        <taxon>Oligosphaera</taxon>
    </lineage>
</organism>
<accession>A0AAE3VI05</accession>
<name>A0AAE3VI05_9BACT</name>
<evidence type="ECO:0000313" key="1">
    <source>
        <dbReference type="EMBL" id="MDQ0291052.1"/>
    </source>
</evidence>
<evidence type="ECO:0000313" key="2">
    <source>
        <dbReference type="Proteomes" id="UP001238163"/>
    </source>
</evidence>
<proteinExistence type="predicted"/>
<protein>
    <submittedName>
        <fullName evidence="1">Uncharacterized protein</fullName>
    </submittedName>
</protein>
<reference evidence="1" key="1">
    <citation type="submission" date="2023-07" db="EMBL/GenBank/DDBJ databases">
        <title>Genomic Encyclopedia of Type Strains, Phase IV (KMG-IV): sequencing the most valuable type-strain genomes for metagenomic binning, comparative biology and taxonomic classification.</title>
        <authorList>
            <person name="Goeker M."/>
        </authorList>
    </citation>
    <scope>NUCLEOTIDE SEQUENCE</scope>
    <source>
        <strain evidence="1">DSM 24202</strain>
    </source>
</reference>
<dbReference type="AlphaFoldDB" id="A0AAE3VI05"/>
<keyword evidence="2" id="KW-1185">Reference proteome</keyword>